<organism evidence="9 10">
    <name type="scientific">Luteitalea pratensis</name>
    <dbReference type="NCBI Taxonomy" id="1855912"/>
    <lineage>
        <taxon>Bacteria</taxon>
        <taxon>Pseudomonadati</taxon>
        <taxon>Acidobacteriota</taxon>
        <taxon>Vicinamibacteria</taxon>
        <taxon>Vicinamibacterales</taxon>
        <taxon>Vicinamibacteraceae</taxon>
        <taxon>Luteitalea</taxon>
    </lineage>
</organism>
<keyword evidence="9" id="KW-0067">ATP-binding</keyword>
<dbReference type="Pfam" id="PF02687">
    <property type="entry name" value="FtsX"/>
    <property type="match status" value="1"/>
</dbReference>
<feature type="domain" description="ABC3 transporter permease C-terminal" evidence="7">
    <location>
        <begin position="315"/>
        <end position="433"/>
    </location>
</feature>
<proteinExistence type="predicted"/>
<evidence type="ECO:0000259" key="7">
    <source>
        <dbReference type="Pfam" id="PF02687"/>
    </source>
</evidence>
<feature type="domain" description="MacB-like periplasmic core" evidence="8">
    <location>
        <begin position="20"/>
        <end position="269"/>
    </location>
</feature>
<reference evidence="9 10" key="1">
    <citation type="journal article" date="2016" name="Genome Announc.">
        <title>First Complete Genome Sequence of a Subdivision 6 Acidobacterium Strain.</title>
        <authorList>
            <person name="Huang S."/>
            <person name="Vieira S."/>
            <person name="Bunk B."/>
            <person name="Riedel T."/>
            <person name="Sproer C."/>
            <person name="Overmann J."/>
        </authorList>
    </citation>
    <scope>NUCLEOTIDE SEQUENCE [LARGE SCALE GENOMIC DNA]</scope>
    <source>
        <strain evidence="10">DSM 100886 HEG_-6_39</strain>
    </source>
</reference>
<dbReference type="GO" id="GO:0005524">
    <property type="term" value="F:ATP binding"/>
    <property type="evidence" value="ECO:0007669"/>
    <property type="project" value="UniProtKB-KW"/>
</dbReference>
<evidence type="ECO:0000256" key="1">
    <source>
        <dbReference type="ARBA" id="ARBA00004651"/>
    </source>
</evidence>
<sequence length="440" mass="48925">MLLHNIWIAWKSLRRSPTLSVLIVACIALGIAFATTFAAVRHAFTKHPLPDKEQVLRYIRLDNWDPRQAYPGDRPDALPPQISYRDAMALKRSTLPVRQTASFRARLTVIPNPAVARPTREEVRLAEADFFEMFQVPFRHGGAWTREADSKLEQVIVLSETLNERLFGGRNSVGQSLRIENRDFRIVGVLAGWQPTVRMYDMTGSALSEPEAVFMPFGLVVPMEIRTAGNSDGWGTRSGTGVAAFLNSETSWLQFWVELRSPKDDAAYRSFIESYITEQKKVGRYGRPMNYRVSSIKALMEDFNIAPKETFALLMVGLLFLAVAAVNLIGLLLGKFLARANEVGVRRALGASRRDVFLQHLVECQVVAILGGIIGVVLSGLSLRVLNGFMLDMTNRAGLFSLDARMLLLALGLSILAGLISGVYPAWRICRLAPANHLKA</sequence>
<evidence type="ECO:0000259" key="8">
    <source>
        <dbReference type="Pfam" id="PF12704"/>
    </source>
</evidence>
<dbReference type="Proteomes" id="UP000076079">
    <property type="component" value="Chromosome"/>
</dbReference>
<dbReference type="GO" id="GO:0016787">
    <property type="term" value="F:hydrolase activity"/>
    <property type="evidence" value="ECO:0007669"/>
    <property type="project" value="UniProtKB-KW"/>
</dbReference>
<evidence type="ECO:0000256" key="4">
    <source>
        <dbReference type="ARBA" id="ARBA00022989"/>
    </source>
</evidence>
<dbReference type="STRING" id="1855912.LuPra_00755"/>
<comment type="subcellular location">
    <subcellularLocation>
        <location evidence="1">Cell membrane</location>
        <topology evidence="1">Multi-pass membrane protein</topology>
    </subcellularLocation>
</comment>
<protein>
    <submittedName>
        <fullName evidence="9">Macrolide export ATP-binding/permease protein MacB</fullName>
        <ecNumber evidence="9">3.6.3.-</ecNumber>
    </submittedName>
</protein>
<keyword evidence="3 6" id="KW-0812">Transmembrane</keyword>
<keyword evidence="5 6" id="KW-0472">Membrane</keyword>
<evidence type="ECO:0000256" key="6">
    <source>
        <dbReference type="SAM" id="Phobius"/>
    </source>
</evidence>
<feature type="transmembrane region" description="Helical" evidence="6">
    <location>
        <begin position="406"/>
        <end position="427"/>
    </location>
</feature>
<dbReference type="GO" id="GO:0005886">
    <property type="term" value="C:plasma membrane"/>
    <property type="evidence" value="ECO:0007669"/>
    <property type="project" value="UniProtKB-SubCell"/>
</dbReference>
<dbReference type="InterPro" id="IPR003838">
    <property type="entry name" value="ABC3_permease_C"/>
</dbReference>
<dbReference type="RefSeq" id="WP_110169519.1">
    <property type="nucleotide sequence ID" value="NZ_CP015136.1"/>
</dbReference>
<dbReference type="InterPro" id="IPR050250">
    <property type="entry name" value="Macrolide_Exporter_MacB"/>
</dbReference>
<evidence type="ECO:0000256" key="5">
    <source>
        <dbReference type="ARBA" id="ARBA00023136"/>
    </source>
</evidence>
<dbReference type="OrthoDB" id="9770036at2"/>
<feature type="transmembrane region" description="Helical" evidence="6">
    <location>
        <begin position="357"/>
        <end position="386"/>
    </location>
</feature>
<evidence type="ECO:0000256" key="2">
    <source>
        <dbReference type="ARBA" id="ARBA00022475"/>
    </source>
</evidence>
<dbReference type="PANTHER" id="PTHR30572:SF18">
    <property type="entry name" value="ABC-TYPE MACROLIDE FAMILY EXPORT SYSTEM PERMEASE COMPONENT 2"/>
    <property type="match status" value="1"/>
</dbReference>
<dbReference type="InterPro" id="IPR025857">
    <property type="entry name" value="MacB_PCD"/>
</dbReference>
<dbReference type="Pfam" id="PF12704">
    <property type="entry name" value="MacB_PCD"/>
    <property type="match status" value="1"/>
</dbReference>
<dbReference type="EMBL" id="CP015136">
    <property type="protein sequence ID" value="AMY07582.1"/>
    <property type="molecule type" value="Genomic_DNA"/>
</dbReference>
<keyword evidence="4 6" id="KW-1133">Transmembrane helix</keyword>
<keyword evidence="10" id="KW-1185">Reference proteome</keyword>
<dbReference type="PANTHER" id="PTHR30572">
    <property type="entry name" value="MEMBRANE COMPONENT OF TRANSPORTER-RELATED"/>
    <property type="match status" value="1"/>
</dbReference>
<dbReference type="GO" id="GO:0022857">
    <property type="term" value="F:transmembrane transporter activity"/>
    <property type="evidence" value="ECO:0007669"/>
    <property type="project" value="TreeGrafter"/>
</dbReference>
<dbReference type="AlphaFoldDB" id="A0A143PG72"/>
<accession>A0A143PG72</accession>
<dbReference type="KEGG" id="abac:LuPra_00755"/>
<evidence type="ECO:0000256" key="3">
    <source>
        <dbReference type="ARBA" id="ARBA00022692"/>
    </source>
</evidence>
<keyword evidence="2" id="KW-1003">Cell membrane</keyword>
<keyword evidence="9" id="KW-0547">Nucleotide-binding</keyword>
<evidence type="ECO:0000313" key="10">
    <source>
        <dbReference type="Proteomes" id="UP000076079"/>
    </source>
</evidence>
<reference evidence="10" key="2">
    <citation type="submission" date="2016-04" db="EMBL/GenBank/DDBJ databases">
        <title>First Complete Genome Sequence of a Subdivision 6 Acidobacterium.</title>
        <authorList>
            <person name="Huang S."/>
            <person name="Vieira S."/>
            <person name="Bunk B."/>
            <person name="Riedel T."/>
            <person name="Sproeer C."/>
            <person name="Overmann J."/>
        </authorList>
    </citation>
    <scope>NUCLEOTIDE SEQUENCE [LARGE SCALE GENOMIC DNA]</scope>
    <source>
        <strain evidence="10">DSM 100886 HEG_-6_39</strain>
    </source>
</reference>
<keyword evidence="9" id="KW-0378">Hydrolase</keyword>
<name>A0A143PG72_LUTPR</name>
<dbReference type="EC" id="3.6.3.-" evidence="9"/>
<feature type="transmembrane region" description="Helical" evidence="6">
    <location>
        <begin position="311"/>
        <end position="337"/>
    </location>
</feature>
<gene>
    <name evidence="9" type="primary">macB_14</name>
    <name evidence="9" type="ORF">LuPra_00755</name>
</gene>
<evidence type="ECO:0000313" key="9">
    <source>
        <dbReference type="EMBL" id="AMY07582.1"/>
    </source>
</evidence>